<accession>A0A381QAG2</accession>
<proteinExistence type="predicted"/>
<dbReference type="Pfam" id="PF13442">
    <property type="entry name" value="Cytochrome_CBB3"/>
    <property type="match status" value="1"/>
</dbReference>
<dbReference type="AlphaFoldDB" id="A0A381QAG2"/>
<dbReference type="Gene3D" id="1.10.760.10">
    <property type="entry name" value="Cytochrome c-like domain"/>
    <property type="match status" value="1"/>
</dbReference>
<dbReference type="GO" id="GO:0009055">
    <property type="term" value="F:electron transfer activity"/>
    <property type="evidence" value="ECO:0007669"/>
    <property type="project" value="InterPro"/>
</dbReference>
<dbReference type="InterPro" id="IPR036909">
    <property type="entry name" value="Cyt_c-like_dom_sf"/>
</dbReference>
<gene>
    <name evidence="5" type="ORF">METZ01_LOCUS29166</name>
</gene>
<name>A0A381QAG2_9ZZZZ</name>
<dbReference type="PROSITE" id="PS51007">
    <property type="entry name" value="CYTC"/>
    <property type="match status" value="1"/>
</dbReference>
<dbReference type="GO" id="GO:0046872">
    <property type="term" value="F:metal ion binding"/>
    <property type="evidence" value="ECO:0007669"/>
    <property type="project" value="UniProtKB-KW"/>
</dbReference>
<dbReference type="InterPro" id="IPR009056">
    <property type="entry name" value="Cyt_c-like_dom"/>
</dbReference>
<dbReference type="SUPFAM" id="SSF46626">
    <property type="entry name" value="Cytochrome c"/>
    <property type="match status" value="1"/>
</dbReference>
<keyword evidence="2" id="KW-0479">Metal-binding</keyword>
<reference evidence="5" key="1">
    <citation type="submission" date="2018-05" db="EMBL/GenBank/DDBJ databases">
        <authorList>
            <person name="Lanie J.A."/>
            <person name="Ng W.-L."/>
            <person name="Kazmierczak K.M."/>
            <person name="Andrzejewski T.M."/>
            <person name="Davidsen T.M."/>
            <person name="Wayne K.J."/>
            <person name="Tettelin H."/>
            <person name="Glass J.I."/>
            <person name="Rusch D."/>
            <person name="Podicherti R."/>
            <person name="Tsui H.-C.T."/>
            <person name="Winkler M.E."/>
        </authorList>
    </citation>
    <scope>NUCLEOTIDE SEQUENCE</scope>
</reference>
<evidence type="ECO:0000259" key="4">
    <source>
        <dbReference type="PROSITE" id="PS51007"/>
    </source>
</evidence>
<evidence type="ECO:0000256" key="3">
    <source>
        <dbReference type="ARBA" id="ARBA00023004"/>
    </source>
</evidence>
<protein>
    <recommendedName>
        <fullName evidence="4">Cytochrome c domain-containing protein</fullName>
    </recommendedName>
</protein>
<evidence type="ECO:0000256" key="2">
    <source>
        <dbReference type="ARBA" id="ARBA00022723"/>
    </source>
</evidence>
<dbReference type="EMBL" id="UINC01001272">
    <property type="protein sequence ID" value="SUZ76312.1"/>
    <property type="molecule type" value="Genomic_DNA"/>
</dbReference>
<evidence type="ECO:0000313" key="5">
    <source>
        <dbReference type="EMBL" id="SUZ76312.1"/>
    </source>
</evidence>
<keyword evidence="1" id="KW-0349">Heme</keyword>
<dbReference type="GO" id="GO:0020037">
    <property type="term" value="F:heme binding"/>
    <property type="evidence" value="ECO:0007669"/>
    <property type="project" value="InterPro"/>
</dbReference>
<evidence type="ECO:0000256" key="1">
    <source>
        <dbReference type="ARBA" id="ARBA00022617"/>
    </source>
</evidence>
<dbReference type="PROSITE" id="PS51257">
    <property type="entry name" value="PROKAR_LIPOPROTEIN"/>
    <property type="match status" value="1"/>
</dbReference>
<keyword evidence="3" id="KW-0408">Iron</keyword>
<feature type="domain" description="Cytochrome c" evidence="4">
    <location>
        <begin position="53"/>
        <end position="124"/>
    </location>
</feature>
<sequence>MKKIFFGSALAFVLAGCSATYGAAPETGGAQAAAPEAAVAPEASSDGSFYTSRQATRGDGLFRDNCVSCHSASEFAGASFQRRWRNRAVGDIYEFVLYSMPDDNPGGLPEQTYADIVAYMLSMNNFPAGDSELPTSMDALMEMMMFTGAGDR</sequence>
<organism evidence="5">
    <name type="scientific">marine metagenome</name>
    <dbReference type="NCBI Taxonomy" id="408172"/>
    <lineage>
        <taxon>unclassified sequences</taxon>
        <taxon>metagenomes</taxon>
        <taxon>ecological metagenomes</taxon>
    </lineage>
</organism>